<comment type="caution">
    <text evidence="1">The sequence shown here is derived from an EMBL/GenBank/DDBJ whole genome shotgun (WGS) entry which is preliminary data.</text>
</comment>
<dbReference type="InterPro" id="IPR046904">
    <property type="entry name" value="ABC-3C_MC2"/>
</dbReference>
<dbReference type="AlphaFoldDB" id="A0A7U7YHY8"/>
<protein>
    <submittedName>
        <fullName evidence="1">Uncharacterized protein</fullName>
    </submittedName>
</protein>
<dbReference type="EMBL" id="AABGVJ010000001">
    <property type="protein sequence ID" value="EAH4371663.1"/>
    <property type="molecule type" value="Genomic_DNA"/>
</dbReference>
<dbReference type="Pfam" id="PF20288">
    <property type="entry name" value="MC2"/>
    <property type="match status" value="1"/>
</dbReference>
<accession>A0A7U7YHY8</accession>
<reference evidence="1 2" key="1">
    <citation type="submission" date="2019-04" db="EMBL/GenBank/DDBJ databases">
        <authorList>
            <consortium name="GenomeTrakr: Next Generation Sequencing Network for Food Pathogen Tracability"/>
        </authorList>
    </citation>
    <scope>NUCLEOTIDE SEQUENCE [LARGE SCALE GENOMIC DNA]</scope>
    <source>
        <strain evidence="1 2">LS1419</strain>
    </source>
</reference>
<dbReference type="Proteomes" id="UP000540417">
    <property type="component" value="Unassembled WGS sequence"/>
</dbReference>
<evidence type="ECO:0000313" key="1">
    <source>
        <dbReference type="EMBL" id="EAH4371663.1"/>
    </source>
</evidence>
<sequence>MREIIKGISFQEYNLTIVRLVTFLSIMGEHHKKSITKDKLILFDFYLKYPELTNDFEKKMDFDTKYSYFHWKPNYRLYSTILADLKSRKLVSCSSENGGYYITERGNEFVLDMKNTYVDKTKVVSEYINKNIYKLTNKAITEDIEKILSKKRGYR</sequence>
<gene>
    <name evidence="1" type="ORF">E5H26_02970</name>
</gene>
<dbReference type="RefSeq" id="WP_031644893.1">
    <property type="nucleotide sequence ID" value="NZ_JAUNZR010000001.1"/>
</dbReference>
<name>A0A7U7YHY8_LISMN</name>
<evidence type="ECO:0000313" key="2">
    <source>
        <dbReference type="Proteomes" id="UP000540417"/>
    </source>
</evidence>
<organism evidence="1 2">
    <name type="scientific">Listeria monocytogenes</name>
    <dbReference type="NCBI Taxonomy" id="1639"/>
    <lineage>
        <taxon>Bacteria</taxon>
        <taxon>Bacillati</taxon>
        <taxon>Bacillota</taxon>
        <taxon>Bacilli</taxon>
        <taxon>Bacillales</taxon>
        <taxon>Listeriaceae</taxon>
        <taxon>Listeria</taxon>
    </lineage>
</organism>
<proteinExistence type="predicted"/>